<dbReference type="AlphaFoldDB" id="A0A2U3QFY8"/>
<keyword evidence="1 2" id="KW-0238">DNA-binding</keyword>
<evidence type="ECO:0000256" key="2">
    <source>
        <dbReference type="PROSITE-ProRule" id="PRU00335"/>
    </source>
</evidence>
<dbReference type="OrthoDB" id="9809994at2"/>
<sequence>MKDTKEKILDAGLTLFSKKGYIGATTKEIARKAGVAELTLFRHFSSKERLFEEAIKRRSFLPTLKGLLPELRDLTYTDALTEIAYRYLERLSERRELIKIMHSEIHLYPAKLREIQQKFVGEIIGTLASYFRGLQDNSRLRQFDPEVAARAFLNMFFSYFTSQEFMAEKKQRFSDRDEVVAEFVKIFVSGTTSKRQGNETDESERHKH</sequence>
<dbReference type="SUPFAM" id="SSF48498">
    <property type="entry name" value="Tetracyclin repressor-like, C-terminal domain"/>
    <property type="match status" value="1"/>
</dbReference>
<dbReference type="InterPro" id="IPR039536">
    <property type="entry name" value="TetR_C_Proteobacteria"/>
</dbReference>
<evidence type="ECO:0000313" key="4">
    <source>
        <dbReference type="EMBL" id="SPQ00270.1"/>
    </source>
</evidence>
<evidence type="ECO:0000256" key="1">
    <source>
        <dbReference type="ARBA" id="ARBA00023125"/>
    </source>
</evidence>
<dbReference type="PANTHER" id="PTHR30055">
    <property type="entry name" value="HTH-TYPE TRANSCRIPTIONAL REGULATOR RUTR"/>
    <property type="match status" value="1"/>
</dbReference>
<dbReference type="InterPro" id="IPR009057">
    <property type="entry name" value="Homeodomain-like_sf"/>
</dbReference>
<dbReference type="Pfam" id="PF00440">
    <property type="entry name" value="TetR_N"/>
    <property type="match status" value="1"/>
</dbReference>
<evidence type="ECO:0000313" key="5">
    <source>
        <dbReference type="Proteomes" id="UP000245125"/>
    </source>
</evidence>
<dbReference type="PANTHER" id="PTHR30055:SF223">
    <property type="entry name" value="HTH-TYPE TRANSCRIPTIONAL REGULATOR UIDR"/>
    <property type="match status" value="1"/>
</dbReference>
<keyword evidence="5" id="KW-1185">Reference proteome</keyword>
<accession>A0A2U3QFY8</accession>
<feature type="DNA-binding region" description="H-T-H motif" evidence="2">
    <location>
        <begin position="25"/>
        <end position="44"/>
    </location>
</feature>
<reference evidence="5" key="1">
    <citation type="submission" date="2018-03" db="EMBL/GenBank/DDBJ databases">
        <authorList>
            <person name="Zecchin S."/>
        </authorList>
    </citation>
    <scope>NUCLEOTIDE SEQUENCE [LARGE SCALE GENOMIC DNA]</scope>
</reference>
<protein>
    <recommendedName>
        <fullName evidence="3">HTH tetR-type domain-containing protein</fullName>
    </recommendedName>
</protein>
<dbReference type="SUPFAM" id="SSF46689">
    <property type="entry name" value="Homeodomain-like"/>
    <property type="match status" value="1"/>
</dbReference>
<dbReference type="PROSITE" id="PS50977">
    <property type="entry name" value="HTH_TETR_2"/>
    <property type="match status" value="1"/>
</dbReference>
<dbReference type="EMBL" id="OUUY01000064">
    <property type="protein sequence ID" value="SPQ00270.1"/>
    <property type="molecule type" value="Genomic_DNA"/>
</dbReference>
<dbReference type="Pfam" id="PF14246">
    <property type="entry name" value="TetR_C_7"/>
    <property type="match status" value="1"/>
</dbReference>
<name>A0A2U3QFY8_9BACT</name>
<feature type="domain" description="HTH tetR-type" evidence="3">
    <location>
        <begin position="2"/>
        <end position="62"/>
    </location>
</feature>
<dbReference type="InterPro" id="IPR050109">
    <property type="entry name" value="HTH-type_TetR-like_transc_reg"/>
</dbReference>
<dbReference type="Proteomes" id="UP000245125">
    <property type="component" value="Unassembled WGS sequence"/>
</dbReference>
<proteinExistence type="predicted"/>
<organism evidence="4 5">
    <name type="scientific">Candidatus Sulfobium mesophilum</name>
    <dbReference type="NCBI Taxonomy" id="2016548"/>
    <lineage>
        <taxon>Bacteria</taxon>
        <taxon>Pseudomonadati</taxon>
        <taxon>Nitrospirota</taxon>
        <taxon>Nitrospiria</taxon>
        <taxon>Nitrospirales</taxon>
        <taxon>Nitrospiraceae</taxon>
        <taxon>Candidatus Sulfobium</taxon>
    </lineage>
</organism>
<dbReference type="Gene3D" id="1.10.357.10">
    <property type="entry name" value="Tetracycline Repressor, domain 2"/>
    <property type="match status" value="1"/>
</dbReference>
<dbReference type="PRINTS" id="PR00455">
    <property type="entry name" value="HTHTETR"/>
</dbReference>
<gene>
    <name evidence="4" type="ORF">NBG4_20076</name>
</gene>
<dbReference type="GO" id="GO:0003700">
    <property type="term" value="F:DNA-binding transcription factor activity"/>
    <property type="evidence" value="ECO:0007669"/>
    <property type="project" value="TreeGrafter"/>
</dbReference>
<dbReference type="InterPro" id="IPR001647">
    <property type="entry name" value="HTH_TetR"/>
</dbReference>
<dbReference type="InterPro" id="IPR036271">
    <property type="entry name" value="Tet_transcr_reg_TetR-rel_C_sf"/>
</dbReference>
<dbReference type="GO" id="GO:0000976">
    <property type="term" value="F:transcription cis-regulatory region binding"/>
    <property type="evidence" value="ECO:0007669"/>
    <property type="project" value="TreeGrafter"/>
</dbReference>
<evidence type="ECO:0000259" key="3">
    <source>
        <dbReference type="PROSITE" id="PS50977"/>
    </source>
</evidence>